<evidence type="ECO:0000313" key="2">
    <source>
        <dbReference type="Proteomes" id="UP001163603"/>
    </source>
</evidence>
<reference evidence="2" key="1">
    <citation type="journal article" date="2023" name="G3 (Bethesda)">
        <title>Genome assembly and association tests identify interacting loci associated with vigor, precocity, and sex in interspecific pistachio rootstocks.</title>
        <authorList>
            <person name="Palmer W."/>
            <person name="Jacygrad E."/>
            <person name="Sagayaradj S."/>
            <person name="Cavanaugh K."/>
            <person name="Han R."/>
            <person name="Bertier L."/>
            <person name="Beede B."/>
            <person name="Kafkas S."/>
            <person name="Golino D."/>
            <person name="Preece J."/>
            <person name="Michelmore R."/>
        </authorList>
    </citation>
    <scope>NUCLEOTIDE SEQUENCE [LARGE SCALE GENOMIC DNA]</scope>
</reference>
<keyword evidence="2" id="KW-1185">Reference proteome</keyword>
<dbReference type="Proteomes" id="UP001163603">
    <property type="component" value="Chromosome 2"/>
</dbReference>
<organism evidence="1 2">
    <name type="scientific">Pistacia integerrima</name>
    <dbReference type="NCBI Taxonomy" id="434235"/>
    <lineage>
        <taxon>Eukaryota</taxon>
        <taxon>Viridiplantae</taxon>
        <taxon>Streptophyta</taxon>
        <taxon>Embryophyta</taxon>
        <taxon>Tracheophyta</taxon>
        <taxon>Spermatophyta</taxon>
        <taxon>Magnoliopsida</taxon>
        <taxon>eudicotyledons</taxon>
        <taxon>Gunneridae</taxon>
        <taxon>Pentapetalae</taxon>
        <taxon>rosids</taxon>
        <taxon>malvids</taxon>
        <taxon>Sapindales</taxon>
        <taxon>Anacardiaceae</taxon>
        <taxon>Pistacia</taxon>
    </lineage>
</organism>
<name>A0ACC0ZAA3_9ROSI</name>
<gene>
    <name evidence="1" type="ORF">Pint_15268</name>
</gene>
<comment type="caution">
    <text evidence="1">The sequence shown here is derived from an EMBL/GenBank/DDBJ whole genome shotgun (WGS) entry which is preliminary data.</text>
</comment>
<evidence type="ECO:0000313" key="1">
    <source>
        <dbReference type="EMBL" id="KAJ0048511.1"/>
    </source>
</evidence>
<dbReference type="EMBL" id="CM047737">
    <property type="protein sequence ID" value="KAJ0048511.1"/>
    <property type="molecule type" value="Genomic_DNA"/>
</dbReference>
<proteinExistence type="predicted"/>
<accession>A0ACC0ZAA3</accession>
<sequence>MTTDFVKLERFDGGNFIRWQRRIHFLLVSLQVAYVLNTPKPEETENETIVETRKRHKFEHDDEICRGHMLNAMSDALFDIYQGVSTAKELWEKLETKHMEEDATSKKFLVSHFNSYKMVDNRPVMEQLNEIERILNHFKMHKMHIDETIIVSSIIDKLPPTWRDFRRSLKHKKDDISLDDLAKSLRVEEEFHLQDEPKEQLVPDSKIHMVEEKQTSKCANKRVFHGPSVGHKSKKPEKEAKCFFCGKHGHFKKDCQFWKKKGEVLY</sequence>
<protein>
    <submittedName>
        <fullName evidence="1">Uncharacterized protein</fullName>
    </submittedName>
</protein>